<evidence type="ECO:0008006" key="3">
    <source>
        <dbReference type="Google" id="ProtNLM"/>
    </source>
</evidence>
<organism evidence="1 2">
    <name type="scientific">Actinomadura rugatobispora</name>
    <dbReference type="NCBI Taxonomy" id="1994"/>
    <lineage>
        <taxon>Bacteria</taxon>
        <taxon>Bacillati</taxon>
        <taxon>Actinomycetota</taxon>
        <taxon>Actinomycetes</taxon>
        <taxon>Streptosporangiales</taxon>
        <taxon>Thermomonosporaceae</taxon>
        <taxon>Actinomadura</taxon>
    </lineage>
</organism>
<name>A0ABW1ABW0_9ACTN</name>
<proteinExistence type="predicted"/>
<reference evidence="2" key="1">
    <citation type="journal article" date="2019" name="Int. J. Syst. Evol. Microbiol.">
        <title>The Global Catalogue of Microorganisms (GCM) 10K type strain sequencing project: providing services to taxonomists for standard genome sequencing and annotation.</title>
        <authorList>
            <consortium name="The Broad Institute Genomics Platform"/>
            <consortium name="The Broad Institute Genome Sequencing Center for Infectious Disease"/>
            <person name="Wu L."/>
            <person name="Ma J."/>
        </authorList>
    </citation>
    <scope>NUCLEOTIDE SEQUENCE [LARGE SCALE GENOMIC DNA]</scope>
    <source>
        <strain evidence="2">KCTC 42087</strain>
    </source>
</reference>
<dbReference type="EMBL" id="JBHSON010000059">
    <property type="protein sequence ID" value="MFC5750845.1"/>
    <property type="molecule type" value="Genomic_DNA"/>
</dbReference>
<protein>
    <recommendedName>
        <fullName evidence="3">Guanylate cyclase domain-containing protein</fullName>
    </recommendedName>
</protein>
<sequence>MAARSRLQYRLLVAVDVERYSARDALRQFMAQDDLRHALERAAAGAGLDRELWYRQFAGDGELAVLPGDVDISHAVGALSAELDTALAEINERRAAGDRLRIRLAFHHGTLAPGPFGPAGAAPIVVSRLLDSAPLRALLDRRPEHDLVLAVSDSLYADVVSTGFCRLDPAGFQPIRISAKGIRYRGFIRAGTGARADEALGTVVPLPVPFRPDARGAESVSSA</sequence>
<evidence type="ECO:0000313" key="2">
    <source>
        <dbReference type="Proteomes" id="UP001596074"/>
    </source>
</evidence>
<gene>
    <name evidence="1" type="ORF">ACFPZN_34950</name>
</gene>
<accession>A0ABW1ABW0</accession>
<dbReference type="SUPFAM" id="SSF55073">
    <property type="entry name" value="Nucleotide cyclase"/>
    <property type="match status" value="1"/>
</dbReference>
<keyword evidence="2" id="KW-1185">Reference proteome</keyword>
<dbReference type="RefSeq" id="WP_378286642.1">
    <property type="nucleotide sequence ID" value="NZ_JBHSON010000059.1"/>
</dbReference>
<dbReference type="Proteomes" id="UP001596074">
    <property type="component" value="Unassembled WGS sequence"/>
</dbReference>
<evidence type="ECO:0000313" key="1">
    <source>
        <dbReference type="EMBL" id="MFC5750845.1"/>
    </source>
</evidence>
<comment type="caution">
    <text evidence="1">The sequence shown here is derived from an EMBL/GenBank/DDBJ whole genome shotgun (WGS) entry which is preliminary data.</text>
</comment>
<dbReference type="InterPro" id="IPR029787">
    <property type="entry name" value="Nucleotide_cyclase"/>
</dbReference>